<dbReference type="Pfam" id="PF10435">
    <property type="entry name" value="BetaGal_dom2"/>
    <property type="match status" value="1"/>
</dbReference>
<dbReference type="EC" id="3.2.1.23" evidence="5"/>
<keyword evidence="12" id="KW-0326">Glycosidase</keyword>
<evidence type="ECO:0000256" key="9">
    <source>
        <dbReference type="ARBA" id="ARBA00023157"/>
    </source>
</evidence>
<comment type="catalytic activity">
    <reaction evidence="1">
        <text>Hydrolysis of terminal non-reducing beta-D-galactose residues in beta-D-galactosides.</text>
        <dbReference type="EC" id="3.2.1.23"/>
    </reaction>
</comment>
<keyword evidence="8" id="KW-0378">Hydrolase</keyword>
<comment type="function">
    <text evidence="2">Cleaves beta-linked terminal galactosyl residues from gangliosides, glycoproteins, and glycosaminoglycans.</text>
</comment>
<dbReference type="Gene3D" id="3.90.190.10">
    <property type="entry name" value="Protein tyrosine phosphatase superfamily"/>
    <property type="match status" value="1"/>
</dbReference>
<evidence type="ECO:0000313" key="17">
    <source>
        <dbReference type="Proteomes" id="UP001165205"/>
    </source>
</evidence>
<evidence type="ECO:0000256" key="1">
    <source>
        <dbReference type="ARBA" id="ARBA00001412"/>
    </source>
</evidence>
<dbReference type="SUPFAM" id="SSF117100">
    <property type="entry name" value="Beta-galactosidase LacA, domain 3"/>
    <property type="match status" value="1"/>
</dbReference>
<dbReference type="GO" id="GO:0004721">
    <property type="term" value="F:phosphoprotein phosphatase activity"/>
    <property type="evidence" value="ECO:0007669"/>
    <property type="project" value="InterPro"/>
</dbReference>
<dbReference type="PRINTS" id="PR00742">
    <property type="entry name" value="GLHYDRLASE35"/>
</dbReference>
<dbReference type="Pfam" id="PF13350">
    <property type="entry name" value="Y_phosphatase3"/>
    <property type="match status" value="1"/>
</dbReference>
<dbReference type="InterPro" id="IPR031330">
    <property type="entry name" value="Gly_Hdrlase_35_cat"/>
</dbReference>
<dbReference type="GO" id="GO:0004565">
    <property type="term" value="F:beta-galactosidase activity"/>
    <property type="evidence" value="ECO:0007669"/>
    <property type="project" value="UniProtKB-EC"/>
</dbReference>
<dbReference type="InterPro" id="IPR029021">
    <property type="entry name" value="Prot-tyrosine_phosphatase-like"/>
</dbReference>
<dbReference type="GO" id="GO:0000272">
    <property type="term" value="P:polysaccharide catabolic process"/>
    <property type="evidence" value="ECO:0007669"/>
    <property type="project" value="UniProtKB-KW"/>
</dbReference>
<dbReference type="Gene3D" id="2.60.120.260">
    <property type="entry name" value="Galactose-binding domain-like"/>
    <property type="match status" value="2"/>
</dbReference>
<dbReference type="InterPro" id="IPR000387">
    <property type="entry name" value="Tyr_Pase_dom"/>
</dbReference>
<reference evidence="16" key="1">
    <citation type="submission" date="2023-04" db="EMBL/GenBank/DDBJ databases">
        <title>Aspergillus oryzae NBRC 4228.</title>
        <authorList>
            <person name="Ichikawa N."/>
            <person name="Sato H."/>
            <person name="Tonouchi N."/>
        </authorList>
    </citation>
    <scope>NUCLEOTIDE SEQUENCE</scope>
    <source>
        <strain evidence="16">NBRC 4228</strain>
    </source>
</reference>
<evidence type="ECO:0000256" key="2">
    <source>
        <dbReference type="ARBA" id="ARBA00002691"/>
    </source>
</evidence>
<sequence length="1044" mass="115172">MRLRNASEDVFDFTTGAHDIQRLFDYAKQAGLYVIARAGPYCNAETSAGGFALWAANGQMGSERTSDEAYYKKWKPWILEVGKIIAANQITNGGPVILNQHENELQETTYDSNDTKVIYMEQVAKAFEEAGVVVPSSHNEKGMRTVSWSTDYKNVGGAVNVYGLDSYPGSLSCANPNSGFNLLRTYYQWFQNYSYTQPEYLAEFEGGWFQPWGGSFYDSCASELSPEFADVYYKNNIGSRVTLHNIYMTFGGTNWGHSAAPVVYTSYDYGSPLRETREIRDKLKQTKLLGLFTRVSKDLLKTYMEGNGHNFLIEYNNICRYVPFVDPILHSLTRVGAMTIPDIELDGRQSKIIVTDYSIGSESSLLYSSAEVLTYATLDVDVLVFYLNAGQKGAFVFKDAPADLKYQTYGNSNLSALETSQGTQYSYTQGEGVTAVKFSNGVLVYLLDKETAWNFFAPPTVSSPTVAPNEHILVFGPIYTGDEHVKKVSWNGNLIDTRATAYGSLIGTVPGAEDIEISLPSLSSWKAQDTLPEISPDYDDSRWTICNKTTSVNSVAPLSLPVLYSGDYGYHTGTKIYRGRFDGQNATGANVTVQNGVAAGWAAWLNGAYVGGFSGDPDKVASWEVLKFNHSSLRSRDNVLTIITDYTGHDQNSQKPIGTQNPRGIMGATLIGGGNFTLWRIQGNAGGEKNIDPVRGPMNEGGLYGERMGWHLPGYQVPESALDSSPLEGVSGAEGRFYTTSFQLDLEEDLDVPIGLQLSAPAGTEAVVQIFMNGYQFGHYLPHIGPQSLFPFPPGVIKNRGQNSLAISMWALTDAGARLEQVELKAYAKYRSGFDFNRDWTYLQPGWKDRTEVLNEGVLFRSARVNQSINVPGLSKVLALAASGYRNDAVIIVGEQVMSPRGLIGLGLDTLDSSTAEMKEIFELFASQNDGADRTYPALVHCTQGKDRTGLVVLMLLLLTGVVSDEAMTADYVRSEPELVVEVEERMKEIRKLGLSEDYTKCPDGFTTEIRRHLQERYGGVDGYLRFVGVEKKKLDVIREALVA</sequence>
<dbReference type="InterPro" id="IPR025300">
    <property type="entry name" value="BetaGal_jelly_roll_dom"/>
</dbReference>
<dbReference type="InterPro" id="IPR001944">
    <property type="entry name" value="Glycoside_Hdrlase_35"/>
</dbReference>
<evidence type="ECO:0000256" key="7">
    <source>
        <dbReference type="ARBA" id="ARBA00022729"/>
    </source>
</evidence>
<dbReference type="PROSITE" id="PS50056">
    <property type="entry name" value="TYR_PHOSPHATASE_2"/>
    <property type="match status" value="1"/>
</dbReference>
<accession>A0AAN4YS27</accession>
<comment type="subcellular location">
    <subcellularLocation>
        <location evidence="3">Secreted</location>
    </subcellularLocation>
</comment>
<comment type="similarity">
    <text evidence="4 14">Belongs to the glycosyl hydrolase 35 family.</text>
</comment>
<keyword evidence="9" id="KW-1015">Disulfide bond</keyword>
<dbReference type="FunFam" id="2.60.120.260:FF:000144">
    <property type="entry name" value="Probable beta-galactosidase C"/>
    <property type="match status" value="1"/>
</dbReference>
<dbReference type="InterPro" id="IPR026893">
    <property type="entry name" value="Tyr/Ser_Pase_IphP-type"/>
</dbReference>
<evidence type="ECO:0000256" key="10">
    <source>
        <dbReference type="ARBA" id="ARBA00023180"/>
    </source>
</evidence>
<dbReference type="InterPro" id="IPR037110">
    <property type="entry name" value="Betagal_dom2_sf"/>
</dbReference>
<keyword evidence="7" id="KW-0732">Signal</keyword>
<keyword evidence="6" id="KW-0964">Secreted</keyword>
<dbReference type="EMBL" id="BSYA01000126">
    <property type="protein sequence ID" value="GMG33867.1"/>
    <property type="molecule type" value="Genomic_DNA"/>
</dbReference>
<dbReference type="FunFam" id="2.60.120.260:FF:000065">
    <property type="entry name" value="Beta-galactosidase A"/>
    <property type="match status" value="1"/>
</dbReference>
<evidence type="ECO:0000256" key="6">
    <source>
        <dbReference type="ARBA" id="ARBA00022525"/>
    </source>
</evidence>
<dbReference type="SUPFAM" id="SSF51011">
    <property type="entry name" value="Glycosyl hydrolase domain"/>
    <property type="match status" value="1"/>
</dbReference>
<dbReference type="PROSITE" id="PS00383">
    <property type="entry name" value="TYR_PHOSPHATASE_1"/>
    <property type="match status" value="1"/>
</dbReference>
<dbReference type="InterPro" id="IPR018954">
    <property type="entry name" value="Betagal_dom2"/>
</dbReference>
<dbReference type="SUPFAM" id="SSF49785">
    <property type="entry name" value="Galactose-binding domain-like"/>
    <property type="match status" value="2"/>
</dbReference>
<evidence type="ECO:0000256" key="13">
    <source>
        <dbReference type="ARBA" id="ARBA00023326"/>
    </source>
</evidence>
<dbReference type="AlphaFoldDB" id="A0AAN4YS27"/>
<keyword evidence="13" id="KW-0624">Polysaccharide degradation</keyword>
<dbReference type="InterPro" id="IPR008979">
    <property type="entry name" value="Galactose-bd-like_sf"/>
</dbReference>
<dbReference type="Pfam" id="PF13364">
    <property type="entry name" value="BetaGal_ABD2"/>
    <property type="match status" value="2"/>
</dbReference>
<dbReference type="InterPro" id="IPR016130">
    <property type="entry name" value="Tyr_Pase_AS"/>
</dbReference>
<evidence type="ECO:0000256" key="8">
    <source>
        <dbReference type="ARBA" id="ARBA00022801"/>
    </source>
</evidence>
<dbReference type="InterPro" id="IPR036833">
    <property type="entry name" value="BetaGal_dom3_sf"/>
</dbReference>
<name>A0AAN4YS27_ASPOZ</name>
<organism evidence="16 17">
    <name type="scientific">Aspergillus oryzae</name>
    <name type="common">Yellow koji mold</name>
    <dbReference type="NCBI Taxonomy" id="5062"/>
    <lineage>
        <taxon>Eukaryota</taxon>
        <taxon>Fungi</taxon>
        <taxon>Dikarya</taxon>
        <taxon>Ascomycota</taxon>
        <taxon>Pezizomycotina</taxon>
        <taxon>Eurotiomycetes</taxon>
        <taxon>Eurotiomycetidae</taxon>
        <taxon>Eurotiales</taxon>
        <taxon>Aspergillaceae</taxon>
        <taxon>Aspergillus</taxon>
        <taxon>Aspergillus subgen. Circumdati</taxon>
    </lineage>
</organism>
<feature type="domain" description="Tyrosine specific protein phosphatases" evidence="15">
    <location>
        <begin position="919"/>
        <end position="988"/>
    </location>
</feature>
<evidence type="ECO:0000313" key="16">
    <source>
        <dbReference type="EMBL" id="GMG33867.1"/>
    </source>
</evidence>
<dbReference type="InterPro" id="IPR017853">
    <property type="entry name" value="GH"/>
</dbReference>
<keyword evidence="11" id="KW-0119">Carbohydrate metabolism</keyword>
<evidence type="ECO:0000259" key="15">
    <source>
        <dbReference type="PROSITE" id="PS50056"/>
    </source>
</evidence>
<protein>
    <recommendedName>
        <fullName evidence="5">beta-galactosidase</fullName>
        <ecNumber evidence="5">3.2.1.23</ecNumber>
    </recommendedName>
</protein>
<evidence type="ECO:0000256" key="5">
    <source>
        <dbReference type="ARBA" id="ARBA00012756"/>
    </source>
</evidence>
<evidence type="ECO:0000256" key="3">
    <source>
        <dbReference type="ARBA" id="ARBA00004613"/>
    </source>
</evidence>
<dbReference type="Gene3D" id="3.20.20.80">
    <property type="entry name" value="Glycosidases"/>
    <property type="match status" value="1"/>
</dbReference>
<dbReference type="Proteomes" id="UP001165205">
    <property type="component" value="Unassembled WGS sequence"/>
</dbReference>
<dbReference type="PANTHER" id="PTHR23421">
    <property type="entry name" value="BETA-GALACTOSIDASE RELATED"/>
    <property type="match status" value="1"/>
</dbReference>
<gene>
    <name evidence="16" type="ORF">Aory04_000931500</name>
</gene>
<comment type="caution">
    <text evidence="16">The sequence shown here is derived from an EMBL/GenBank/DDBJ whole genome shotgun (WGS) entry which is preliminary data.</text>
</comment>
<proteinExistence type="inferred from homology"/>
<evidence type="ECO:0000256" key="4">
    <source>
        <dbReference type="ARBA" id="ARBA00009809"/>
    </source>
</evidence>
<dbReference type="SUPFAM" id="SSF51445">
    <property type="entry name" value="(Trans)glycosidases"/>
    <property type="match status" value="1"/>
</dbReference>
<evidence type="ECO:0000256" key="12">
    <source>
        <dbReference type="ARBA" id="ARBA00023295"/>
    </source>
</evidence>
<dbReference type="SUPFAM" id="SSF52799">
    <property type="entry name" value="(Phosphotyrosine protein) phosphatases II"/>
    <property type="match status" value="1"/>
</dbReference>
<evidence type="ECO:0000256" key="11">
    <source>
        <dbReference type="ARBA" id="ARBA00023277"/>
    </source>
</evidence>
<dbReference type="GO" id="GO:0005576">
    <property type="term" value="C:extracellular region"/>
    <property type="evidence" value="ECO:0007669"/>
    <property type="project" value="UniProtKB-SubCell"/>
</dbReference>
<evidence type="ECO:0000256" key="14">
    <source>
        <dbReference type="RuleBase" id="RU003679"/>
    </source>
</evidence>
<dbReference type="Pfam" id="PF01301">
    <property type="entry name" value="Glyco_hydro_35"/>
    <property type="match status" value="1"/>
</dbReference>
<keyword evidence="10" id="KW-0325">Glycoprotein</keyword>
<dbReference type="Gene3D" id="2.102.20.10">
    <property type="entry name" value="Beta-galactosidase, domain 2"/>
    <property type="match status" value="1"/>
</dbReference>
<dbReference type="SMART" id="SM01029">
    <property type="entry name" value="BetaGal_dom2"/>
    <property type="match status" value="1"/>
</dbReference>